<dbReference type="AlphaFoldDB" id="A0A3S0SA67"/>
<keyword evidence="1" id="KW-0732">Signal</keyword>
<reference evidence="2 3" key="1">
    <citation type="submission" date="2018-12" db="EMBL/GenBank/DDBJ databases">
        <title>Dyella dinghuensis sp. nov. DHOA06 and Dyella choica sp. nov. 4M-K27, isolated from forest soil.</title>
        <authorList>
            <person name="Qiu L.-H."/>
            <person name="Gao Z.-H."/>
        </authorList>
    </citation>
    <scope>NUCLEOTIDE SEQUENCE [LARGE SCALE GENOMIC DNA]</scope>
    <source>
        <strain evidence="2 3">4M-K27</strain>
    </source>
</reference>
<protein>
    <submittedName>
        <fullName evidence="2">Uncharacterized protein</fullName>
    </submittedName>
</protein>
<proteinExistence type="predicted"/>
<dbReference type="EMBL" id="RYYV01000006">
    <property type="protein sequence ID" value="RUL75979.1"/>
    <property type="molecule type" value="Genomic_DNA"/>
</dbReference>
<evidence type="ECO:0000313" key="2">
    <source>
        <dbReference type="EMBL" id="RUL75979.1"/>
    </source>
</evidence>
<evidence type="ECO:0000256" key="1">
    <source>
        <dbReference type="SAM" id="SignalP"/>
    </source>
</evidence>
<dbReference type="OrthoDB" id="505641at2"/>
<keyword evidence="3" id="KW-1185">Reference proteome</keyword>
<dbReference type="Proteomes" id="UP000274358">
    <property type="component" value="Unassembled WGS sequence"/>
</dbReference>
<feature type="chain" id="PRO_5018789606" evidence="1">
    <location>
        <begin position="26"/>
        <end position="507"/>
    </location>
</feature>
<organism evidence="2 3">
    <name type="scientific">Dyella choica</name>
    <dbReference type="NCBI Taxonomy" id="1927959"/>
    <lineage>
        <taxon>Bacteria</taxon>
        <taxon>Pseudomonadati</taxon>
        <taxon>Pseudomonadota</taxon>
        <taxon>Gammaproteobacteria</taxon>
        <taxon>Lysobacterales</taxon>
        <taxon>Rhodanobacteraceae</taxon>
        <taxon>Dyella</taxon>
    </lineage>
</organism>
<name>A0A3S0SA67_9GAMM</name>
<sequence length="507" mass="53582">MKALTHKMLPLCLMLSLMVSHGSAAADAVHAPRSNLLQDSKTSASLTPKVATAASLATATLPLGVTLRDIDGGPQYFANKDSRSAWMDGHILLGAWLEQPVDATQVGYAVAMGENIYWNLAGVAGDPTQMRADYDVIRAAGMHVSAPDTTSNSGSETVSYDGWDEADMQYGAGANGWNPAAPNNNLNDCIPAGSECGYTVSKWSYTGLPTSYGSPGYPIDSMAKHQGYGKGVLFWMWDSEAAVFLGYSDILSADSYWMTDSDLEANSQGGCAFFPSSESICYGANPTGLTHDQRALPANYAFNVTRLQTLSNTLNHQSKPVVVDVETGCPVSGGTECITPPAMQAAAMHGLIAGARGILWFQHNFGGPCTDNTTLIDGSDPTTSDYSCQQTPGVTIHNVVQSVTAFNQLVNSLNNVLLSPFADGYVSQTGNVSAMAKFDGSHFYVFAASGTPATPPLANQSVTFTVKSSGATTVTVVNEGRTIPLVNGTTFTDTFADANAYHIYRLD</sequence>
<evidence type="ECO:0000313" key="3">
    <source>
        <dbReference type="Proteomes" id="UP000274358"/>
    </source>
</evidence>
<dbReference type="RefSeq" id="WP_126684544.1">
    <property type="nucleotide sequence ID" value="NZ_RYYV01000006.1"/>
</dbReference>
<gene>
    <name evidence="2" type="ORF">EKH80_09665</name>
</gene>
<feature type="signal peptide" evidence="1">
    <location>
        <begin position="1"/>
        <end position="25"/>
    </location>
</feature>
<accession>A0A3S0SA67</accession>
<comment type="caution">
    <text evidence="2">The sequence shown here is derived from an EMBL/GenBank/DDBJ whole genome shotgun (WGS) entry which is preliminary data.</text>
</comment>